<dbReference type="RefSeq" id="WP_215238635.1">
    <property type="nucleotide sequence ID" value="NZ_CAJRAF010000002.1"/>
</dbReference>
<dbReference type="InterPro" id="IPR013022">
    <property type="entry name" value="Xyl_isomerase-like_TIM-brl"/>
</dbReference>
<organism evidence="2 3">
    <name type="scientific">Dyadobacter helix</name>
    <dbReference type="NCBI Taxonomy" id="2822344"/>
    <lineage>
        <taxon>Bacteria</taxon>
        <taxon>Pseudomonadati</taxon>
        <taxon>Bacteroidota</taxon>
        <taxon>Cytophagia</taxon>
        <taxon>Cytophagales</taxon>
        <taxon>Spirosomataceae</taxon>
        <taxon>Dyadobacter</taxon>
    </lineage>
</organism>
<dbReference type="AlphaFoldDB" id="A0A916N3X8"/>
<dbReference type="Pfam" id="PF01261">
    <property type="entry name" value="AP_endonuc_2"/>
    <property type="match status" value="1"/>
</dbReference>
<accession>A0A916N3X8</accession>
<dbReference type="InterPro" id="IPR036237">
    <property type="entry name" value="Xyl_isomerase-like_sf"/>
</dbReference>
<dbReference type="SUPFAM" id="SSF51658">
    <property type="entry name" value="Xylose isomerase-like"/>
    <property type="match status" value="1"/>
</dbReference>
<dbReference type="EC" id="5.3.99.11" evidence="2"/>
<reference evidence="2" key="1">
    <citation type="submission" date="2021-04" db="EMBL/GenBank/DDBJ databases">
        <authorList>
            <person name="Rodrigo-Torres L."/>
            <person name="Arahal R. D."/>
            <person name="Lucena T."/>
        </authorList>
    </citation>
    <scope>NUCLEOTIDE SEQUENCE</scope>
    <source>
        <strain evidence="2">CECT 9275</strain>
    </source>
</reference>
<evidence type="ECO:0000313" key="3">
    <source>
        <dbReference type="Proteomes" id="UP000680038"/>
    </source>
</evidence>
<dbReference type="EMBL" id="CAJRAF010000002">
    <property type="protein sequence ID" value="CAG4998197.1"/>
    <property type="molecule type" value="Genomic_DNA"/>
</dbReference>
<proteinExistence type="predicted"/>
<dbReference type="InterPro" id="IPR050312">
    <property type="entry name" value="IolE/XylAMocC-like"/>
</dbReference>
<feature type="domain" description="Xylose isomerase-like TIM barrel" evidence="1">
    <location>
        <begin position="52"/>
        <end position="299"/>
    </location>
</feature>
<dbReference type="PANTHER" id="PTHR12110">
    <property type="entry name" value="HYDROXYPYRUVATE ISOMERASE"/>
    <property type="match status" value="1"/>
</dbReference>
<name>A0A916N3X8_9BACT</name>
<evidence type="ECO:0000259" key="1">
    <source>
        <dbReference type="Pfam" id="PF01261"/>
    </source>
</evidence>
<dbReference type="Proteomes" id="UP000680038">
    <property type="component" value="Unassembled WGS sequence"/>
</dbReference>
<keyword evidence="3" id="KW-1185">Reference proteome</keyword>
<dbReference type="GO" id="GO:0016853">
    <property type="term" value="F:isomerase activity"/>
    <property type="evidence" value="ECO:0007669"/>
    <property type="project" value="UniProtKB-KW"/>
</dbReference>
<keyword evidence="2" id="KW-0413">Isomerase</keyword>
<dbReference type="Gene3D" id="3.20.20.150">
    <property type="entry name" value="Divalent-metal-dependent TIM barrel enzymes"/>
    <property type="match status" value="1"/>
</dbReference>
<sequence length="305" mass="33782">MNRREAVSSVLAVTGTTAFLPEVTTKKMDPFIYSLNMSTLRGHKLGFRKELEVASKAGYKSVEIWINSLQDYLKEGHSLSETKRMIDDLGIKIEDAIGFAAWIVDDETTRSKALEQLKGEMDQLAGIGCPRVAAPPMGATTGASLDLKRVAERYRTILELGDKTGVVPHLELWGFSKNLSRVGEILYVAAEASHPSARLLMDVYHLHKGGSGMDSVKLVGKPLIEIFHMNDYPETPRRETITDADRIYAGDGIAPLAGLLKTLRNPERPVILSFEVFNKGYYEQDPLLVAKTGLEKMKKVALESF</sequence>
<evidence type="ECO:0000313" key="2">
    <source>
        <dbReference type="EMBL" id="CAG4998197.1"/>
    </source>
</evidence>
<protein>
    <submittedName>
        <fullName evidence="2">Inosose isomerase</fullName>
        <ecNumber evidence="2">5.3.99.11</ecNumber>
    </submittedName>
</protein>
<comment type="caution">
    <text evidence="2">The sequence shown here is derived from an EMBL/GenBank/DDBJ whole genome shotgun (WGS) entry which is preliminary data.</text>
</comment>
<dbReference type="PANTHER" id="PTHR12110:SF48">
    <property type="entry name" value="BLL3656 PROTEIN"/>
    <property type="match status" value="1"/>
</dbReference>
<gene>
    <name evidence="2" type="primary">iolI</name>
    <name evidence="2" type="ORF">DYBT9275_01951</name>
</gene>